<dbReference type="SUPFAM" id="SSF159894">
    <property type="entry name" value="YgaC/TfoX-N like"/>
    <property type="match status" value="1"/>
</dbReference>
<protein>
    <submittedName>
        <fullName evidence="2">TfoX/Sxy family protein</fullName>
    </submittedName>
</protein>
<dbReference type="Proteomes" id="UP001595696">
    <property type="component" value="Unassembled WGS sequence"/>
</dbReference>
<evidence type="ECO:0000313" key="2">
    <source>
        <dbReference type="EMBL" id="MFC3963551.1"/>
    </source>
</evidence>
<dbReference type="InterPro" id="IPR007076">
    <property type="entry name" value="TfoX_N"/>
</dbReference>
<organism evidence="2 3">
    <name type="scientific">Nocardia jiangsuensis</name>
    <dbReference type="NCBI Taxonomy" id="1691563"/>
    <lineage>
        <taxon>Bacteria</taxon>
        <taxon>Bacillati</taxon>
        <taxon>Actinomycetota</taxon>
        <taxon>Actinomycetes</taxon>
        <taxon>Mycobacteriales</taxon>
        <taxon>Nocardiaceae</taxon>
        <taxon>Nocardia</taxon>
    </lineage>
</organism>
<sequence length="109" mass="11605">MAYDEKLADRVRALLEPGPFTEKKMFGGLAFLIRGHLAVAVSGKGGLMVRVDPDEGERLLHGTAVTPMVMAGRELDGWLRVTAAAVTDDAALRTWVARGAGFVATLPAK</sequence>
<dbReference type="EMBL" id="JBHSAX010000014">
    <property type="protein sequence ID" value="MFC3963551.1"/>
    <property type="molecule type" value="Genomic_DNA"/>
</dbReference>
<feature type="domain" description="TfoX N-terminal" evidence="1">
    <location>
        <begin position="18"/>
        <end position="99"/>
    </location>
</feature>
<reference evidence="3" key="1">
    <citation type="journal article" date="2019" name="Int. J. Syst. Evol. Microbiol.">
        <title>The Global Catalogue of Microorganisms (GCM) 10K type strain sequencing project: providing services to taxonomists for standard genome sequencing and annotation.</title>
        <authorList>
            <consortium name="The Broad Institute Genomics Platform"/>
            <consortium name="The Broad Institute Genome Sequencing Center for Infectious Disease"/>
            <person name="Wu L."/>
            <person name="Ma J."/>
        </authorList>
    </citation>
    <scope>NUCLEOTIDE SEQUENCE [LARGE SCALE GENOMIC DNA]</scope>
    <source>
        <strain evidence="3">CGMCC 4.7330</strain>
    </source>
</reference>
<accession>A0ABV8DU72</accession>
<name>A0ABV8DU72_9NOCA</name>
<evidence type="ECO:0000259" key="1">
    <source>
        <dbReference type="Pfam" id="PF04993"/>
    </source>
</evidence>
<dbReference type="Gene3D" id="3.30.1460.30">
    <property type="entry name" value="YgaC/TfoX-N like chaperone"/>
    <property type="match status" value="1"/>
</dbReference>
<proteinExistence type="predicted"/>
<dbReference type="Pfam" id="PF04993">
    <property type="entry name" value="TfoX_N"/>
    <property type="match status" value="1"/>
</dbReference>
<evidence type="ECO:0000313" key="3">
    <source>
        <dbReference type="Proteomes" id="UP001595696"/>
    </source>
</evidence>
<comment type="caution">
    <text evidence="2">The sequence shown here is derived from an EMBL/GenBank/DDBJ whole genome shotgun (WGS) entry which is preliminary data.</text>
</comment>
<dbReference type="RefSeq" id="WP_378613300.1">
    <property type="nucleotide sequence ID" value="NZ_JBHSAX010000014.1"/>
</dbReference>
<gene>
    <name evidence="2" type="ORF">ACFO0B_16290</name>
</gene>
<keyword evidence="3" id="KW-1185">Reference proteome</keyword>